<dbReference type="EMBL" id="FPBO01000015">
    <property type="protein sequence ID" value="SFU93947.1"/>
    <property type="molecule type" value="Genomic_DNA"/>
</dbReference>
<keyword evidence="2" id="KW-1185">Reference proteome</keyword>
<evidence type="ECO:0008006" key="3">
    <source>
        <dbReference type="Google" id="ProtNLM"/>
    </source>
</evidence>
<proteinExistence type="predicted"/>
<sequence>MPALPGYVSAYIVAALACYDTPAQVAAAVKERFGLALSRQRIEAYHPERRAGARLNATWRAMFYDVRARFHAELDNIPIACQAYRLRALDRIAGVAEDMGNLQLAMQVLEQAAREASNLDQAGRQQLTRPAGICG</sequence>
<gene>
    <name evidence="1" type="ORF">SAMN05216552_1015122</name>
</gene>
<organism evidence="1 2">
    <name type="scientific">Pseudoduganella namucuonensis</name>
    <dbReference type="NCBI Taxonomy" id="1035707"/>
    <lineage>
        <taxon>Bacteria</taxon>
        <taxon>Pseudomonadati</taxon>
        <taxon>Pseudomonadota</taxon>
        <taxon>Betaproteobacteria</taxon>
        <taxon>Burkholderiales</taxon>
        <taxon>Oxalobacteraceae</taxon>
        <taxon>Telluria group</taxon>
        <taxon>Pseudoduganella</taxon>
    </lineage>
</organism>
<accession>A0A1I7K944</accession>
<dbReference type="OrthoDB" id="6464700at2"/>
<evidence type="ECO:0000313" key="1">
    <source>
        <dbReference type="EMBL" id="SFU93947.1"/>
    </source>
</evidence>
<dbReference type="InterPro" id="IPR018738">
    <property type="entry name" value="DUF2280"/>
</dbReference>
<dbReference type="RefSeq" id="WP_093556753.1">
    <property type="nucleotide sequence ID" value="NZ_FPBO01000015.1"/>
</dbReference>
<dbReference type="AlphaFoldDB" id="A0A1I7K944"/>
<reference evidence="2" key="1">
    <citation type="submission" date="2016-10" db="EMBL/GenBank/DDBJ databases">
        <authorList>
            <person name="Varghese N."/>
            <person name="Submissions S."/>
        </authorList>
    </citation>
    <scope>NUCLEOTIDE SEQUENCE [LARGE SCALE GENOMIC DNA]</scope>
    <source>
        <strain evidence="2">CGMCC 1.11014</strain>
    </source>
</reference>
<evidence type="ECO:0000313" key="2">
    <source>
        <dbReference type="Proteomes" id="UP000199391"/>
    </source>
</evidence>
<dbReference type="STRING" id="1035707.SAMN05216552_1015122"/>
<dbReference type="Pfam" id="PF10045">
    <property type="entry name" value="DUF2280"/>
    <property type="match status" value="1"/>
</dbReference>
<dbReference type="Proteomes" id="UP000199391">
    <property type="component" value="Unassembled WGS sequence"/>
</dbReference>
<name>A0A1I7K944_9BURK</name>
<protein>
    <recommendedName>
        <fullName evidence="3">DUF2280 domain-containing protein</fullName>
    </recommendedName>
</protein>